<dbReference type="InterPro" id="IPR036477">
    <property type="entry name" value="Formyl_transf_N_sf"/>
</dbReference>
<keyword evidence="3 5" id="KW-0808">Transferase</keyword>
<dbReference type="InterPro" id="IPR005794">
    <property type="entry name" value="Fmt"/>
</dbReference>
<evidence type="ECO:0000256" key="2">
    <source>
        <dbReference type="ARBA" id="ARBA00012261"/>
    </source>
</evidence>
<dbReference type="GO" id="GO:0005829">
    <property type="term" value="C:cytosol"/>
    <property type="evidence" value="ECO:0007669"/>
    <property type="project" value="TreeGrafter"/>
</dbReference>
<proteinExistence type="inferred from homology"/>
<dbReference type="PROSITE" id="PS00373">
    <property type="entry name" value="GART"/>
    <property type="match status" value="1"/>
</dbReference>
<dbReference type="PANTHER" id="PTHR11138:SF5">
    <property type="entry name" value="METHIONYL-TRNA FORMYLTRANSFERASE, MITOCHONDRIAL"/>
    <property type="match status" value="1"/>
</dbReference>
<reference evidence="8 9" key="1">
    <citation type="submission" date="2019-03" db="EMBL/GenBank/DDBJ databases">
        <title>Genomic Encyclopedia of Type Strains, Phase IV (KMG-V): Genome sequencing to study the core and pangenomes of soil and plant-associated prokaryotes.</title>
        <authorList>
            <person name="Whitman W."/>
        </authorList>
    </citation>
    <scope>NUCLEOTIDE SEQUENCE [LARGE SCALE GENOMIC DNA]</scope>
    <source>
        <strain evidence="8 9">23C40</strain>
    </source>
</reference>
<dbReference type="InterPro" id="IPR001555">
    <property type="entry name" value="GART_AS"/>
</dbReference>
<dbReference type="InterPro" id="IPR002376">
    <property type="entry name" value="Formyl_transf_N"/>
</dbReference>
<dbReference type="InterPro" id="IPR005793">
    <property type="entry name" value="Formyl_trans_C"/>
</dbReference>
<comment type="caution">
    <text evidence="8">The sequence shown here is derived from an EMBL/GenBank/DDBJ whole genome shotgun (WGS) entry which is preliminary data.</text>
</comment>
<dbReference type="SUPFAM" id="SSF50486">
    <property type="entry name" value="FMT C-terminal domain-like"/>
    <property type="match status" value="1"/>
</dbReference>
<dbReference type="Pfam" id="PF00551">
    <property type="entry name" value="Formyl_trans_N"/>
    <property type="match status" value="1"/>
</dbReference>
<evidence type="ECO:0000259" key="7">
    <source>
        <dbReference type="Pfam" id="PF02911"/>
    </source>
</evidence>
<dbReference type="EC" id="2.1.2.9" evidence="2 5"/>
<dbReference type="GO" id="GO:0004479">
    <property type="term" value="F:methionyl-tRNA formyltransferase activity"/>
    <property type="evidence" value="ECO:0007669"/>
    <property type="project" value="UniProtKB-UniRule"/>
</dbReference>
<evidence type="ECO:0000256" key="4">
    <source>
        <dbReference type="ARBA" id="ARBA00022917"/>
    </source>
</evidence>
<evidence type="ECO:0000256" key="1">
    <source>
        <dbReference type="ARBA" id="ARBA00010699"/>
    </source>
</evidence>
<dbReference type="CDD" id="cd08704">
    <property type="entry name" value="Met_tRNA_FMT_C"/>
    <property type="match status" value="1"/>
</dbReference>
<comment type="similarity">
    <text evidence="1 5">Belongs to the Fmt family.</text>
</comment>
<accession>A0A4R2C6Q4</accession>
<dbReference type="SUPFAM" id="SSF53328">
    <property type="entry name" value="Formyltransferase"/>
    <property type="match status" value="1"/>
</dbReference>
<comment type="function">
    <text evidence="5">Attaches a formyl group to the free amino group of methionyl-tRNA(fMet). The formyl group appears to play a dual role in the initiator identity of N-formylmethionyl-tRNA by promoting its recognition by IF2 and preventing the misappropriation of this tRNA by the elongation apparatus.</text>
</comment>
<name>A0A4R2C6Q4_9HYPH</name>
<dbReference type="Gene3D" id="3.40.50.12230">
    <property type="match status" value="1"/>
</dbReference>
<dbReference type="NCBIfam" id="TIGR00460">
    <property type="entry name" value="fmt"/>
    <property type="match status" value="1"/>
</dbReference>
<dbReference type="PANTHER" id="PTHR11138">
    <property type="entry name" value="METHIONYL-TRNA FORMYLTRANSFERASE"/>
    <property type="match status" value="1"/>
</dbReference>
<dbReference type="InterPro" id="IPR041711">
    <property type="entry name" value="Met-tRNA-FMT_N"/>
</dbReference>
<evidence type="ECO:0000256" key="3">
    <source>
        <dbReference type="ARBA" id="ARBA00022679"/>
    </source>
</evidence>
<gene>
    <name evidence="5" type="primary">fmt</name>
    <name evidence="8" type="ORF">EV184_101223</name>
</gene>
<evidence type="ECO:0000256" key="5">
    <source>
        <dbReference type="HAMAP-Rule" id="MF_00182"/>
    </source>
</evidence>
<feature type="domain" description="Formyl transferase N-terminal" evidence="6">
    <location>
        <begin position="33"/>
        <end position="210"/>
    </location>
</feature>
<dbReference type="HAMAP" id="MF_00182">
    <property type="entry name" value="Formyl_trans"/>
    <property type="match status" value="1"/>
</dbReference>
<feature type="binding site" evidence="5">
    <location>
        <begin position="141"/>
        <end position="144"/>
    </location>
    <ligand>
        <name>(6S)-5,6,7,8-tetrahydrofolate</name>
        <dbReference type="ChEBI" id="CHEBI:57453"/>
    </ligand>
</feature>
<dbReference type="InterPro" id="IPR011034">
    <property type="entry name" value="Formyl_transferase-like_C_sf"/>
</dbReference>
<evidence type="ECO:0000313" key="8">
    <source>
        <dbReference type="EMBL" id="TCN36237.1"/>
    </source>
</evidence>
<dbReference type="Pfam" id="PF02911">
    <property type="entry name" value="Formyl_trans_C"/>
    <property type="match status" value="1"/>
</dbReference>
<dbReference type="Proteomes" id="UP000295043">
    <property type="component" value="Unassembled WGS sequence"/>
</dbReference>
<evidence type="ECO:0000259" key="6">
    <source>
        <dbReference type="Pfam" id="PF00551"/>
    </source>
</evidence>
<comment type="catalytic activity">
    <reaction evidence="5">
        <text>L-methionyl-tRNA(fMet) + (6R)-10-formyltetrahydrofolate = N-formyl-L-methionyl-tRNA(fMet) + (6S)-5,6,7,8-tetrahydrofolate + H(+)</text>
        <dbReference type="Rhea" id="RHEA:24380"/>
        <dbReference type="Rhea" id="RHEA-COMP:9952"/>
        <dbReference type="Rhea" id="RHEA-COMP:9953"/>
        <dbReference type="ChEBI" id="CHEBI:15378"/>
        <dbReference type="ChEBI" id="CHEBI:57453"/>
        <dbReference type="ChEBI" id="CHEBI:78530"/>
        <dbReference type="ChEBI" id="CHEBI:78844"/>
        <dbReference type="ChEBI" id="CHEBI:195366"/>
        <dbReference type="EC" id="2.1.2.9"/>
    </reaction>
</comment>
<protein>
    <recommendedName>
        <fullName evidence="2 5">Methionyl-tRNA formyltransferase</fullName>
        <ecNumber evidence="2 5">2.1.2.9</ecNumber>
    </recommendedName>
</protein>
<dbReference type="EMBL" id="SLVU01000001">
    <property type="protein sequence ID" value="TCN36237.1"/>
    <property type="molecule type" value="Genomic_DNA"/>
</dbReference>
<evidence type="ECO:0000313" key="9">
    <source>
        <dbReference type="Proteomes" id="UP000295043"/>
    </source>
</evidence>
<keyword evidence="4 5" id="KW-0648">Protein biosynthesis</keyword>
<dbReference type="CDD" id="cd08646">
    <property type="entry name" value="FMT_core_Met-tRNA-FMT_N"/>
    <property type="match status" value="1"/>
</dbReference>
<dbReference type="InterPro" id="IPR044135">
    <property type="entry name" value="Met-tRNA-FMT_C"/>
</dbReference>
<feature type="domain" description="Formyl transferase C-terminal" evidence="7">
    <location>
        <begin position="235"/>
        <end position="331"/>
    </location>
</feature>
<sequence>MTVARRASRGVWLGAAALFGDLKKTEFTALPLRIIFMGTPEFSVPTLSALVEARHEIVAVYTQPPRPGGRRGLDLQTSPVHQAAELLGVPVLTPVNFRQAADRQTFRDFDADVAVVVAYGLLLPEDILSGTRHGCYNGHASLLPRWRGAAPIQRAIMAGDRETGMMVMKMDKGLDTGPVALSKSVPITETMTAGELHDKLMHVGAVLMKEAMVQLEMGELTLTPQPEEGVAYAAKISKDETRIDFTRPAADVHNHIRGLAPFPGAWFELEIGGRMERIKVLGSERVAGAGAPGTMIDDGLTIACGEGAVRPTRLQRAGGKALAAPDFLRGTPMAAGTRIS</sequence>
<organism evidence="8 9">
    <name type="scientific">Sinorhizobium americanum</name>
    <dbReference type="NCBI Taxonomy" id="194963"/>
    <lineage>
        <taxon>Bacteria</taxon>
        <taxon>Pseudomonadati</taxon>
        <taxon>Pseudomonadota</taxon>
        <taxon>Alphaproteobacteria</taxon>
        <taxon>Hyphomicrobiales</taxon>
        <taxon>Rhizobiaceae</taxon>
        <taxon>Sinorhizobium/Ensifer group</taxon>
        <taxon>Sinorhizobium</taxon>
    </lineage>
</organism>
<dbReference type="AlphaFoldDB" id="A0A4R2C6Q4"/>